<keyword evidence="14" id="KW-0966">Cell projection</keyword>
<dbReference type="GO" id="GO:0005886">
    <property type="term" value="C:plasma membrane"/>
    <property type="evidence" value="ECO:0007669"/>
    <property type="project" value="UniProtKB-SubCell"/>
</dbReference>
<dbReference type="SUPFAM" id="SSF160544">
    <property type="entry name" value="EscU C-terminal domain-like"/>
    <property type="match status" value="1"/>
</dbReference>
<evidence type="ECO:0000256" key="6">
    <source>
        <dbReference type="ARBA" id="ARBA00022692"/>
    </source>
</evidence>
<keyword evidence="4 13" id="KW-0813">Transport</keyword>
<dbReference type="NCBIfam" id="TIGR00328">
    <property type="entry name" value="flhB"/>
    <property type="match status" value="1"/>
</dbReference>
<evidence type="ECO:0000256" key="9">
    <source>
        <dbReference type="ARBA" id="ARBA00022989"/>
    </source>
</evidence>
<protein>
    <recommendedName>
        <fullName evidence="3 13">Flagellar biosynthetic protein FlhB</fullName>
    </recommendedName>
</protein>
<keyword evidence="10 13" id="KW-0472">Membrane</keyword>
<keyword evidence="8 13" id="KW-0653">Protein transport</keyword>
<feature type="transmembrane region" description="Helical" evidence="13">
    <location>
        <begin position="83"/>
        <end position="112"/>
    </location>
</feature>
<proteinExistence type="inferred from homology"/>
<dbReference type="FunFam" id="3.40.1690.10:FF:000001">
    <property type="entry name" value="Flagellar biosynthetic protein FlhB"/>
    <property type="match status" value="1"/>
</dbReference>
<dbReference type="GO" id="GO:0009306">
    <property type="term" value="P:protein secretion"/>
    <property type="evidence" value="ECO:0007669"/>
    <property type="project" value="InterPro"/>
</dbReference>
<dbReference type="Proteomes" id="UP000646478">
    <property type="component" value="Unassembled WGS sequence"/>
</dbReference>
<evidence type="ECO:0000256" key="4">
    <source>
        <dbReference type="ARBA" id="ARBA00022448"/>
    </source>
</evidence>
<keyword evidence="7 13" id="KW-1005">Bacterial flagellum biogenesis</keyword>
<comment type="similarity">
    <text evidence="2 13">Belongs to the type III secretion exporter family.</text>
</comment>
<dbReference type="AlphaFoldDB" id="A0A916SIN9"/>
<evidence type="ECO:0000256" key="8">
    <source>
        <dbReference type="ARBA" id="ARBA00022927"/>
    </source>
</evidence>
<feature type="transmembrane region" description="Helical" evidence="13">
    <location>
        <begin position="193"/>
        <end position="213"/>
    </location>
</feature>
<evidence type="ECO:0000256" key="2">
    <source>
        <dbReference type="ARBA" id="ARBA00010690"/>
    </source>
</evidence>
<comment type="subcellular location">
    <subcellularLocation>
        <location evidence="1">Cell membrane</location>
        <topology evidence="1">Multi-pass membrane protein</topology>
    </subcellularLocation>
</comment>
<sequence length="362" mass="39911">MSEAPDKESKTEEATEQKIRDAVEKGNLPFAKEVPILASVVAFLIIAVFIAAPGAAKLTLFLAELIDRPEDWHLNSSEDAGQLFQLLGLAVGTALLPILIIVPLSGLAASALQNAPRFVGERIRPQFSRISPAKGWGRVFGRAGQVEFLKSLFKLLAASLVVFFVFFNSNALFTDAVATDPRALPEFIRQNVVHLLAANAVAITLLAGFDIAWSRIHWRQELRMTKQEIKDEHKQSEGDPLVKSRIRSLGRDRARRRMIAAVPTATLVVANPTHFSVALRYRPNEDSAPVVVAKGQDLIALRIREIAEASGVPVFENVELARALYAQMKVDQVIAPEFYKAVAELIQFINSRQKTYANAVRS</sequence>
<accession>A0A916SIN9</accession>
<keyword evidence="15" id="KW-1185">Reference proteome</keyword>
<dbReference type="InterPro" id="IPR006136">
    <property type="entry name" value="FlhB"/>
</dbReference>
<feature type="transmembrane region" description="Helical" evidence="13">
    <location>
        <begin position="152"/>
        <end position="173"/>
    </location>
</feature>
<dbReference type="Pfam" id="PF01312">
    <property type="entry name" value="Bac_export_2"/>
    <property type="match status" value="1"/>
</dbReference>
<comment type="function">
    <text evidence="12 13">Required for formation of the rod structure in the basal body of the flagellar apparatus. Together with FliI and FliH, may constitute the export apparatus of flagellin.</text>
</comment>
<dbReference type="InterPro" id="IPR006135">
    <property type="entry name" value="T3SS_substrate_exporter"/>
</dbReference>
<evidence type="ECO:0000256" key="5">
    <source>
        <dbReference type="ARBA" id="ARBA00022475"/>
    </source>
</evidence>
<organism evidence="14 15">
    <name type="scientific">Brucella endophytica</name>
    <dbReference type="NCBI Taxonomy" id="1963359"/>
    <lineage>
        <taxon>Bacteria</taxon>
        <taxon>Pseudomonadati</taxon>
        <taxon>Pseudomonadota</taxon>
        <taxon>Alphaproteobacteria</taxon>
        <taxon>Hyphomicrobiales</taxon>
        <taxon>Brucellaceae</taxon>
        <taxon>Brucella/Ochrobactrum group</taxon>
        <taxon>Brucella</taxon>
    </lineage>
</organism>
<evidence type="ECO:0000256" key="11">
    <source>
        <dbReference type="ARBA" id="ARBA00023225"/>
    </source>
</evidence>
<gene>
    <name evidence="13 14" type="primary">flhB</name>
    <name evidence="14" type="ORF">GCM10011491_28090</name>
</gene>
<evidence type="ECO:0000256" key="1">
    <source>
        <dbReference type="ARBA" id="ARBA00004651"/>
    </source>
</evidence>
<evidence type="ECO:0000313" key="15">
    <source>
        <dbReference type="Proteomes" id="UP000646478"/>
    </source>
</evidence>
<evidence type="ECO:0000313" key="14">
    <source>
        <dbReference type="EMBL" id="GGA98221.1"/>
    </source>
</evidence>
<keyword evidence="11 13" id="KW-1006">Bacterial flagellum protein export</keyword>
<dbReference type="InterPro" id="IPR029025">
    <property type="entry name" value="T3SS_substrate_exporter_C"/>
</dbReference>
<reference evidence="14" key="1">
    <citation type="journal article" date="2014" name="Int. J. Syst. Evol. Microbiol.">
        <title>Complete genome sequence of Corynebacterium casei LMG S-19264T (=DSM 44701T), isolated from a smear-ripened cheese.</title>
        <authorList>
            <consortium name="US DOE Joint Genome Institute (JGI-PGF)"/>
            <person name="Walter F."/>
            <person name="Albersmeier A."/>
            <person name="Kalinowski J."/>
            <person name="Ruckert C."/>
        </authorList>
    </citation>
    <scope>NUCLEOTIDE SEQUENCE</scope>
    <source>
        <strain evidence="14">CGMCC 1.15082</strain>
    </source>
</reference>
<dbReference type="RefSeq" id="WP_188824824.1">
    <property type="nucleotide sequence ID" value="NZ_BMHH01000011.1"/>
</dbReference>
<comment type="caution">
    <text evidence="14">The sequence shown here is derived from an EMBL/GenBank/DDBJ whole genome shotgun (WGS) entry which is preliminary data.</text>
</comment>
<keyword evidence="14" id="KW-0282">Flagellum</keyword>
<dbReference type="GO" id="GO:0044780">
    <property type="term" value="P:bacterial-type flagellum assembly"/>
    <property type="evidence" value="ECO:0007669"/>
    <property type="project" value="InterPro"/>
</dbReference>
<dbReference type="PRINTS" id="PR00950">
    <property type="entry name" value="TYPE3IMSPROT"/>
</dbReference>
<evidence type="ECO:0000256" key="7">
    <source>
        <dbReference type="ARBA" id="ARBA00022795"/>
    </source>
</evidence>
<reference evidence="14" key="2">
    <citation type="submission" date="2020-09" db="EMBL/GenBank/DDBJ databases">
        <authorList>
            <person name="Sun Q."/>
            <person name="Zhou Y."/>
        </authorList>
    </citation>
    <scope>NUCLEOTIDE SEQUENCE</scope>
    <source>
        <strain evidence="14">CGMCC 1.15082</strain>
    </source>
</reference>
<name>A0A916SIN9_9HYPH</name>
<dbReference type="Gene3D" id="6.10.250.2080">
    <property type="match status" value="1"/>
</dbReference>
<dbReference type="PANTHER" id="PTHR30531:SF12">
    <property type="entry name" value="FLAGELLAR BIOSYNTHETIC PROTEIN FLHB"/>
    <property type="match status" value="1"/>
</dbReference>
<keyword evidence="9 13" id="KW-1133">Transmembrane helix</keyword>
<evidence type="ECO:0000256" key="12">
    <source>
        <dbReference type="ARBA" id="ARBA00025078"/>
    </source>
</evidence>
<feature type="transmembrane region" description="Helical" evidence="13">
    <location>
        <begin position="36"/>
        <end position="63"/>
    </location>
</feature>
<evidence type="ECO:0000256" key="13">
    <source>
        <dbReference type="RuleBase" id="RU364091"/>
    </source>
</evidence>
<dbReference type="EMBL" id="BMHH01000011">
    <property type="protein sequence ID" value="GGA98221.1"/>
    <property type="molecule type" value="Genomic_DNA"/>
</dbReference>
<dbReference type="Gene3D" id="3.40.1690.10">
    <property type="entry name" value="secretion proteins EscU"/>
    <property type="match status" value="1"/>
</dbReference>
<keyword evidence="14" id="KW-0969">Cilium</keyword>
<keyword evidence="6 13" id="KW-0812">Transmembrane</keyword>
<dbReference type="PANTHER" id="PTHR30531">
    <property type="entry name" value="FLAGELLAR BIOSYNTHETIC PROTEIN FLHB"/>
    <property type="match status" value="1"/>
</dbReference>
<evidence type="ECO:0000256" key="3">
    <source>
        <dbReference type="ARBA" id="ARBA00021622"/>
    </source>
</evidence>
<keyword evidence="5 13" id="KW-1003">Cell membrane</keyword>
<evidence type="ECO:0000256" key="10">
    <source>
        <dbReference type="ARBA" id="ARBA00023136"/>
    </source>
</evidence>